<dbReference type="Pfam" id="PF00034">
    <property type="entry name" value="Cytochrom_C"/>
    <property type="match status" value="1"/>
</dbReference>
<dbReference type="InterPro" id="IPR051811">
    <property type="entry name" value="Cytochrome_c550/c551-like"/>
</dbReference>
<dbReference type="Gene3D" id="1.10.760.10">
    <property type="entry name" value="Cytochrome c-like domain"/>
    <property type="match status" value="1"/>
</dbReference>
<evidence type="ECO:0000256" key="4">
    <source>
        <dbReference type="ARBA" id="ARBA00022982"/>
    </source>
</evidence>
<evidence type="ECO:0000259" key="8">
    <source>
        <dbReference type="PROSITE" id="PS51007"/>
    </source>
</evidence>
<dbReference type="PANTHER" id="PTHR37823">
    <property type="entry name" value="CYTOCHROME C-553-LIKE"/>
    <property type="match status" value="1"/>
</dbReference>
<evidence type="ECO:0000313" key="9">
    <source>
        <dbReference type="EMBL" id="APL94859.1"/>
    </source>
</evidence>
<dbReference type="AlphaFoldDB" id="A0A1L5BPR1"/>
<evidence type="ECO:0000256" key="1">
    <source>
        <dbReference type="ARBA" id="ARBA00022448"/>
    </source>
</evidence>
<dbReference type="EMBL" id="CP013070">
    <property type="protein sequence ID" value="APL94859.1"/>
    <property type="molecule type" value="Genomic_DNA"/>
</dbReference>
<organism evidence="9 10">
    <name type="scientific">Sphingobium indicum (strain DSM 16412 / CCM 7286 / MTCC 6364 / B90A)</name>
    <dbReference type="NCBI Taxonomy" id="861109"/>
    <lineage>
        <taxon>Bacteria</taxon>
        <taxon>Pseudomonadati</taxon>
        <taxon>Pseudomonadota</taxon>
        <taxon>Alphaproteobacteria</taxon>
        <taxon>Sphingomonadales</taxon>
        <taxon>Sphingomonadaceae</taxon>
        <taxon>Sphingobium</taxon>
    </lineage>
</organism>
<keyword evidence="1" id="KW-0813">Transport</keyword>
<dbReference type="Proteomes" id="UP000004550">
    <property type="component" value="Chromosome"/>
</dbReference>
<dbReference type="PANTHER" id="PTHR37823:SF1">
    <property type="entry name" value="CYTOCHROME C-553-LIKE"/>
    <property type="match status" value="1"/>
</dbReference>
<keyword evidence="5 6" id="KW-0408">Iron</keyword>
<keyword evidence="4" id="KW-0249">Electron transport</keyword>
<dbReference type="RefSeq" id="WP_007688607.1">
    <property type="nucleotide sequence ID" value="NZ_CP013070.1"/>
</dbReference>
<keyword evidence="7" id="KW-0732">Signal</keyword>
<dbReference type="InterPro" id="IPR009056">
    <property type="entry name" value="Cyt_c-like_dom"/>
</dbReference>
<keyword evidence="2 6" id="KW-0349">Heme</keyword>
<dbReference type="GO" id="GO:0009055">
    <property type="term" value="F:electron transfer activity"/>
    <property type="evidence" value="ECO:0007669"/>
    <property type="project" value="InterPro"/>
</dbReference>
<dbReference type="InterPro" id="IPR036909">
    <property type="entry name" value="Cyt_c-like_dom_sf"/>
</dbReference>
<name>A0A1L5BPR1_SPHIB</name>
<dbReference type="KEGG" id="sinb:SIDU_10230"/>
<evidence type="ECO:0000256" key="3">
    <source>
        <dbReference type="ARBA" id="ARBA00022723"/>
    </source>
</evidence>
<evidence type="ECO:0000313" key="10">
    <source>
        <dbReference type="Proteomes" id="UP000004550"/>
    </source>
</evidence>
<dbReference type="PROSITE" id="PS51007">
    <property type="entry name" value="CYTC"/>
    <property type="match status" value="1"/>
</dbReference>
<dbReference type="SUPFAM" id="SSF46626">
    <property type="entry name" value="Cytochrome c"/>
    <property type="match status" value="1"/>
</dbReference>
<proteinExistence type="predicted"/>
<feature type="signal peptide" evidence="7">
    <location>
        <begin position="1"/>
        <end position="19"/>
    </location>
</feature>
<protein>
    <submittedName>
        <fullName evidence="9">Cytochrome C</fullName>
    </submittedName>
</protein>
<evidence type="ECO:0000256" key="7">
    <source>
        <dbReference type="SAM" id="SignalP"/>
    </source>
</evidence>
<evidence type="ECO:0000256" key="6">
    <source>
        <dbReference type="PROSITE-ProRule" id="PRU00433"/>
    </source>
</evidence>
<gene>
    <name evidence="9" type="ORF">SIDU_10230</name>
</gene>
<keyword evidence="3 6" id="KW-0479">Metal-binding</keyword>
<reference evidence="9 10" key="1">
    <citation type="journal article" date="2012" name="J. Bacteriol.">
        <title>Genome sequence of Sphingobium indicum B90A, a hexachlorocyclohexane-degrading bacterium.</title>
        <authorList>
            <person name="Anand S."/>
            <person name="Sangwan N."/>
            <person name="Lata P."/>
            <person name="Kaur J."/>
            <person name="Dua A."/>
            <person name="Singh A.K."/>
            <person name="Verma M."/>
            <person name="Kaur J."/>
            <person name="Khurana J.P."/>
            <person name="Khurana P."/>
            <person name="Mathur S."/>
            <person name="Lal R."/>
        </authorList>
    </citation>
    <scope>NUCLEOTIDE SEQUENCE [LARGE SCALE GENOMIC DNA]</scope>
    <source>
        <strain evidence="10">DSM 16412 / CCM 7286 / MTCC 6364 / B90A</strain>
    </source>
</reference>
<sequence>MWKVAIAISLALMSAATMAAAGNAGDVSRGRELAERRCASCHAIGEAGNSPDPLAPPFRNLYRQYPVDALRPALLKGLEVGHRNMPRFVLSAQEVTDIIAFLHDLDPCGKPSSDDEAMARCFAPAE</sequence>
<accession>A0A1L5BPR1</accession>
<evidence type="ECO:0000256" key="5">
    <source>
        <dbReference type="ARBA" id="ARBA00023004"/>
    </source>
</evidence>
<feature type="chain" id="PRO_5009860157" evidence="7">
    <location>
        <begin position="20"/>
        <end position="126"/>
    </location>
</feature>
<feature type="domain" description="Cytochrome c" evidence="8">
    <location>
        <begin position="25"/>
        <end position="106"/>
    </location>
</feature>
<dbReference type="GO" id="GO:0020037">
    <property type="term" value="F:heme binding"/>
    <property type="evidence" value="ECO:0007669"/>
    <property type="project" value="InterPro"/>
</dbReference>
<evidence type="ECO:0000256" key="2">
    <source>
        <dbReference type="ARBA" id="ARBA00022617"/>
    </source>
</evidence>
<dbReference type="GO" id="GO:0046872">
    <property type="term" value="F:metal ion binding"/>
    <property type="evidence" value="ECO:0007669"/>
    <property type="project" value="UniProtKB-KW"/>
</dbReference>